<keyword evidence="4" id="KW-1185">Reference proteome</keyword>
<comment type="caution">
    <text evidence="3">The sequence shown here is derived from an EMBL/GenBank/DDBJ whole genome shotgun (WGS) entry which is preliminary data.</text>
</comment>
<organism evidence="3 4">
    <name type="scientific">Arachis hypogaea</name>
    <name type="common">Peanut</name>
    <dbReference type="NCBI Taxonomy" id="3818"/>
    <lineage>
        <taxon>Eukaryota</taxon>
        <taxon>Viridiplantae</taxon>
        <taxon>Streptophyta</taxon>
        <taxon>Embryophyta</taxon>
        <taxon>Tracheophyta</taxon>
        <taxon>Spermatophyta</taxon>
        <taxon>Magnoliopsida</taxon>
        <taxon>eudicotyledons</taxon>
        <taxon>Gunneridae</taxon>
        <taxon>Pentapetalae</taxon>
        <taxon>rosids</taxon>
        <taxon>fabids</taxon>
        <taxon>Fabales</taxon>
        <taxon>Fabaceae</taxon>
        <taxon>Papilionoideae</taxon>
        <taxon>50 kb inversion clade</taxon>
        <taxon>dalbergioids sensu lato</taxon>
        <taxon>Dalbergieae</taxon>
        <taxon>Pterocarpus clade</taxon>
        <taxon>Arachis</taxon>
    </lineage>
</organism>
<dbReference type="GO" id="GO:0003676">
    <property type="term" value="F:nucleic acid binding"/>
    <property type="evidence" value="ECO:0007669"/>
    <property type="project" value="InterPro"/>
</dbReference>
<dbReference type="Pfam" id="PF03101">
    <property type="entry name" value="FAR1"/>
    <property type="match status" value="1"/>
</dbReference>
<dbReference type="PANTHER" id="PTHR47718">
    <property type="entry name" value="OS01G0519700 PROTEIN"/>
    <property type="match status" value="1"/>
</dbReference>
<dbReference type="GO" id="GO:0008270">
    <property type="term" value="F:zinc ion binding"/>
    <property type="evidence" value="ECO:0007669"/>
    <property type="project" value="UniProtKB-KW"/>
</dbReference>
<keyword evidence="1" id="KW-0862">Zinc</keyword>
<dbReference type="InterPro" id="IPR004330">
    <property type="entry name" value="FAR1_DNA_bnd_dom"/>
</dbReference>
<dbReference type="InterPro" id="IPR001878">
    <property type="entry name" value="Znf_CCHC"/>
</dbReference>
<evidence type="ECO:0000259" key="2">
    <source>
        <dbReference type="PROSITE" id="PS50158"/>
    </source>
</evidence>
<dbReference type="Proteomes" id="UP000289738">
    <property type="component" value="Chromosome B02"/>
</dbReference>
<sequence>MEFSTPEEASDFYNNYSRLKGFASRRVTRCGCLAEMRIKRKDGSGKWYMSRFVEEHNRELAFGKLVDYLRSHKKISEVEVAQLTSMKEIGIIIPKIYKSFAAQLGGFNLVTFTKQDMYNEVRKQRRLQGGDVNAAIRYLEAHWENMINECDVSNVDWVKDLYSKKYAWVTAYIQGRFFAGVRTTSRCVDFLRDNEDELEFCSWYGTSVLQTEFVKLEKSAWTKFTREMFARFRESLKRLDLGEIPESLVLCRWSKTAKMEIENENINHHTTDQNVTYRTRLGAFSQLCKQLGKVACMSDEDFKLYSKKVLSDAVFLEIKYGLRPANNIFTPTIDNRVKDPIHVKTKGTGRCSQAGRSAAKTKRKCSTCGKLGHRRTRCPNGDTPLAKTNEKAPIWGHKRKRSKDAVFLSFSK</sequence>
<evidence type="ECO:0000313" key="3">
    <source>
        <dbReference type="EMBL" id="RYR24906.1"/>
    </source>
</evidence>
<dbReference type="PROSITE" id="PS50158">
    <property type="entry name" value="ZF_CCHC"/>
    <property type="match status" value="1"/>
</dbReference>
<accession>A0A445AEQ9</accession>
<name>A0A445AEQ9_ARAHY</name>
<evidence type="ECO:0000313" key="4">
    <source>
        <dbReference type="Proteomes" id="UP000289738"/>
    </source>
</evidence>
<dbReference type="InterPro" id="IPR036875">
    <property type="entry name" value="Znf_CCHC_sf"/>
</dbReference>
<dbReference type="AlphaFoldDB" id="A0A445AEQ9"/>
<protein>
    <recommendedName>
        <fullName evidence="2">CCHC-type domain-containing protein</fullName>
    </recommendedName>
</protein>
<reference evidence="3 4" key="1">
    <citation type="submission" date="2019-01" db="EMBL/GenBank/DDBJ databases">
        <title>Sequencing of cultivated peanut Arachis hypogaea provides insights into genome evolution and oil improvement.</title>
        <authorList>
            <person name="Chen X."/>
        </authorList>
    </citation>
    <scope>NUCLEOTIDE SEQUENCE [LARGE SCALE GENOMIC DNA]</scope>
    <source>
        <strain evidence="4">cv. Fuhuasheng</strain>
        <tissue evidence="3">Leaves</tissue>
    </source>
</reference>
<proteinExistence type="predicted"/>
<dbReference type="EMBL" id="SDMP01000012">
    <property type="protein sequence ID" value="RYR24906.1"/>
    <property type="molecule type" value="Genomic_DNA"/>
</dbReference>
<keyword evidence="1" id="KW-0479">Metal-binding</keyword>
<gene>
    <name evidence="3" type="ORF">Ahy_B02g058486</name>
</gene>
<feature type="domain" description="CCHC-type" evidence="2">
    <location>
        <begin position="363"/>
        <end position="380"/>
    </location>
</feature>
<keyword evidence="1" id="KW-0863">Zinc-finger</keyword>
<evidence type="ECO:0000256" key="1">
    <source>
        <dbReference type="PROSITE-ProRule" id="PRU00047"/>
    </source>
</evidence>
<dbReference type="SUPFAM" id="SSF57756">
    <property type="entry name" value="Retrovirus zinc finger-like domains"/>
    <property type="match status" value="1"/>
</dbReference>